<dbReference type="GO" id="GO:0015986">
    <property type="term" value="P:proton motive force-driven ATP synthesis"/>
    <property type="evidence" value="ECO:0007669"/>
    <property type="project" value="InterPro"/>
</dbReference>
<reference evidence="11" key="1">
    <citation type="journal article" date="2013" name="Proc. Natl. Acad. Sci. U.S.A.">
        <title>Genome structure and metabolic features in the red seaweed Chondrus crispus shed light on evolution of the Archaeplastida.</title>
        <authorList>
            <person name="Collen J."/>
            <person name="Porcel B."/>
            <person name="Carre W."/>
            <person name="Ball S.G."/>
            <person name="Chaparro C."/>
            <person name="Tonon T."/>
            <person name="Barbeyron T."/>
            <person name="Michel G."/>
            <person name="Noel B."/>
            <person name="Valentin K."/>
            <person name="Elias M."/>
            <person name="Artiguenave F."/>
            <person name="Arun A."/>
            <person name="Aury J.M."/>
            <person name="Barbosa-Neto J.F."/>
            <person name="Bothwell J.H."/>
            <person name="Bouget F.Y."/>
            <person name="Brillet L."/>
            <person name="Cabello-Hurtado F."/>
            <person name="Capella-Gutierrez S."/>
            <person name="Charrier B."/>
            <person name="Cladiere L."/>
            <person name="Cock J.M."/>
            <person name="Coelho S.M."/>
            <person name="Colleoni C."/>
            <person name="Czjzek M."/>
            <person name="Da Silva C."/>
            <person name="Delage L."/>
            <person name="Denoeud F."/>
            <person name="Deschamps P."/>
            <person name="Dittami S.M."/>
            <person name="Gabaldon T."/>
            <person name="Gachon C.M."/>
            <person name="Groisillier A."/>
            <person name="Herve C."/>
            <person name="Jabbari K."/>
            <person name="Katinka M."/>
            <person name="Kloareg B."/>
            <person name="Kowalczyk N."/>
            <person name="Labadie K."/>
            <person name="Leblanc C."/>
            <person name="Lopez P.J."/>
            <person name="McLachlan D.H."/>
            <person name="Meslet-Cladiere L."/>
            <person name="Moustafa A."/>
            <person name="Nehr Z."/>
            <person name="Nyvall Collen P."/>
            <person name="Panaud O."/>
            <person name="Partensky F."/>
            <person name="Poulain J."/>
            <person name="Rensing S.A."/>
            <person name="Rousvoal S."/>
            <person name="Samson G."/>
            <person name="Symeonidi A."/>
            <person name="Weissenbach J."/>
            <person name="Zambounis A."/>
            <person name="Wincker P."/>
            <person name="Boyen C."/>
        </authorList>
    </citation>
    <scope>NUCLEOTIDE SEQUENCE [LARGE SCALE GENOMIC DNA]</scope>
    <source>
        <strain evidence="11">cv. Stackhouse</strain>
    </source>
</reference>
<dbReference type="EMBL" id="HG002094">
    <property type="protein sequence ID" value="CDF39931.1"/>
    <property type="molecule type" value="Genomic_DNA"/>
</dbReference>
<proteinExistence type="inferred from homology"/>
<dbReference type="Gramene" id="CDF39931">
    <property type="protein sequence ID" value="CDF39931"/>
    <property type="gene ID" value="CHC_T00006891001"/>
</dbReference>
<dbReference type="Pfam" id="PF05873">
    <property type="entry name" value="Mt_ATP-synt_D"/>
    <property type="match status" value="1"/>
</dbReference>
<evidence type="ECO:0000313" key="10">
    <source>
        <dbReference type="EMBL" id="CDF39931.1"/>
    </source>
</evidence>
<dbReference type="InterPro" id="IPR036228">
    <property type="entry name" value="ATP_synth_F0_dsu_sf_mt"/>
</dbReference>
<dbReference type="Gene3D" id="6.10.280.70">
    <property type="match status" value="1"/>
</dbReference>
<keyword evidence="11" id="KW-1185">Reference proteome</keyword>
<dbReference type="GeneID" id="17317940"/>
<evidence type="ECO:0000256" key="9">
    <source>
        <dbReference type="ARBA" id="ARBA00023136"/>
    </source>
</evidence>
<dbReference type="STRING" id="2769.R7QR29"/>
<keyword evidence="5" id="KW-0375">Hydrogen ion transport</keyword>
<dbReference type="GO" id="GO:0015078">
    <property type="term" value="F:proton transmembrane transporter activity"/>
    <property type="evidence" value="ECO:0007669"/>
    <property type="project" value="InterPro"/>
</dbReference>
<dbReference type="OrthoDB" id="4657at2759"/>
<keyword evidence="9" id="KW-0472">Membrane</keyword>
<organism evidence="10 11">
    <name type="scientific">Chondrus crispus</name>
    <name type="common">Carrageen Irish moss</name>
    <name type="synonym">Polymorpha crispa</name>
    <dbReference type="NCBI Taxonomy" id="2769"/>
    <lineage>
        <taxon>Eukaryota</taxon>
        <taxon>Rhodophyta</taxon>
        <taxon>Florideophyceae</taxon>
        <taxon>Rhodymeniophycidae</taxon>
        <taxon>Gigartinales</taxon>
        <taxon>Gigartinaceae</taxon>
        <taxon>Chondrus</taxon>
    </lineage>
</organism>
<comment type="similarity">
    <text evidence="2">Belongs to the ATPase d subunit family.</text>
</comment>
<evidence type="ECO:0000256" key="3">
    <source>
        <dbReference type="ARBA" id="ARBA00022448"/>
    </source>
</evidence>
<gene>
    <name evidence="10" type="ORF">CHC_T00006891001</name>
</gene>
<evidence type="ECO:0000256" key="7">
    <source>
        <dbReference type="ARBA" id="ARBA00023065"/>
    </source>
</evidence>
<dbReference type="AlphaFoldDB" id="R7QR29"/>
<keyword evidence="6" id="KW-0999">Mitochondrion inner membrane</keyword>
<keyword evidence="3" id="KW-0813">Transport</keyword>
<dbReference type="GO" id="GO:0005743">
    <property type="term" value="C:mitochondrial inner membrane"/>
    <property type="evidence" value="ECO:0007669"/>
    <property type="project" value="UniProtKB-SubCell"/>
</dbReference>
<keyword evidence="4" id="KW-0138">CF(0)</keyword>
<dbReference type="GO" id="GO:0045259">
    <property type="term" value="C:proton-transporting ATP synthase complex"/>
    <property type="evidence" value="ECO:0007669"/>
    <property type="project" value="UniProtKB-KW"/>
</dbReference>
<evidence type="ECO:0000256" key="8">
    <source>
        <dbReference type="ARBA" id="ARBA00023128"/>
    </source>
</evidence>
<evidence type="ECO:0000256" key="1">
    <source>
        <dbReference type="ARBA" id="ARBA00004273"/>
    </source>
</evidence>
<dbReference type="RefSeq" id="XP_005710225.1">
    <property type="nucleotide sequence ID" value="XM_005710168.1"/>
</dbReference>
<dbReference type="PhylomeDB" id="R7QR29"/>
<name>R7QR29_CHOCR</name>
<protein>
    <submittedName>
        <fullName evidence="10">Uncharacterized protein</fullName>
    </submittedName>
</protein>
<evidence type="ECO:0000256" key="4">
    <source>
        <dbReference type="ARBA" id="ARBA00022547"/>
    </source>
</evidence>
<sequence length="250" mass="28162">MSNLASPALRQIQHRYGPHHATPLSMLSPSHSFHTACQGTLPQIAQLYEDAQLRPNMLRQLAVGVLRGTRDTAGSRVASRALATTAVEKAAPAGQTERFKPTDWFQEFQDPQIRSQLNSLRELEDDAIRMVSADATTINWDEWESSVKYPGLVKELKEIHENAPVPDVTAEKEIFAKKLDELFDPILAEFAKLGKEAEETVVELEQRASEVTFLRDNIDTLTVDEFLEKYPTVKASIEDDIANNRWFVSE</sequence>
<evidence type="ECO:0000256" key="5">
    <source>
        <dbReference type="ARBA" id="ARBA00022781"/>
    </source>
</evidence>
<keyword evidence="8" id="KW-0496">Mitochondrion</keyword>
<comment type="subcellular location">
    <subcellularLocation>
        <location evidence="1">Mitochondrion inner membrane</location>
    </subcellularLocation>
</comment>
<accession>R7QR29</accession>
<dbReference type="SUPFAM" id="SSF161065">
    <property type="entry name" value="ATP synthase D chain-like"/>
    <property type="match status" value="1"/>
</dbReference>
<dbReference type="InterPro" id="IPR008689">
    <property type="entry name" value="ATP_synth_F0_dsu_mt"/>
</dbReference>
<evidence type="ECO:0000313" key="11">
    <source>
        <dbReference type="Proteomes" id="UP000012073"/>
    </source>
</evidence>
<evidence type="ECO:0000256" key="2">
    <source>
        <dbReference type="ARBA" id="ARBA00006842"/>
    </source>
</evidence>
<evidence type="ECO:0000256" key="6">
    <source>
        <dbReference type="ARBA" id="ARBA00022792"/>
    </source>
</evidence>
<keyword evidence="7" id="KW-0406">Ion transport</keyword>
<dbReference type="Proteomes" id="UP000012073">
    <property type="component" value="Unassembled WGS sequence"/>
</dbReference>
<dbReference type="KEGG" id="ccp:CHC_T00006891001"/>